<protein>
    <submittedName>
        <fullName evidence="2">FMN-binding negative transcriptional regulator</fullName>
    </submittedName>
</protein>
<accession>A0AAE9KZY8</accession>
<dbReference type="Proteomes" id="UP001056132">
    <property type="component" value="Chromosome 1"/>
</dbReference>
<dbReference type="SUPFAM" id="SSF50475">
    <property type="entry name" value="FMN-binding split barrel"/>
    <property type="match status" value="1"/>
</dbReference>
<sequence>MYMPSHFASDDPDLIDEVMRRYAFATLVGTDADDLPFATHLPVVAERASEGGWRIEGHVARANPHWKWLEQTPKALLVFQGPHGYVSPSLYDQKLSVPTWNYVAVHVYAEVTTIHDAADKDALLKRLIGRNEPGYAQQWRDLPEDFQQKMLGAIVGLRLVPTRVEGKFKLSQNRPATDRARILEAQRAGSAIEQDMADWMARLTGAN</sequence>
<dbReference type="Gene3D" id="2.30.110.10">
    <property type="entry name" value="Electron Transport, Fmn-binding Protein, Chain A"/>
    <property type="match status" value="1"/>
</dbReference>
<dbReference type="EMBL" id="VCIZ01000006">
    <property type="protein sequence ID" value="TSP12502.1"/>
    <property type="molecule type" value="Genomic_DNA"/>
</dbReference>
<dbReference type="AlphaFoldDB" id="A0AAE9KZY8"/>
<dbReference type="RefSeq" id="WP_144198080.1">
    <property type="nucleotide sequence ID" value="NZ_CAJPVH010000041.1"/>
</dbReference>
<evidence type="ECO:0000313" key="1">
    <source>
        <dbReference type="EMBL" id="TSP12502.1"/>
    </source>
</evidence>
<dbReference type="EMBL" id="CP097330">
    <property type="protein sequence ID" value="URF03312.1"/>
    <property type="molecule type" value="Genomic_DNA"/>
</dbReference>
<dbReference type="PIRSF" id="PIRSF010372">
    <property type="entry name" value="PaiB"/>
    <property type="match status" value="1"/>
</dbReference>
<proteinExistence type="predicted"/>
<dbReference type="InterPro" id="IPR007396">
    <property type="entry name" value="TR_PAI2-type"/>
</dbReference>
<dbReference type="Proteomes" id="UP000318943">
    <property type="component" value="Unassembled WGS sequence"/>
</dbReference>
<dbReference type="Pfam" id="PF04299">
    <property type="entry name" value="FMN_bind_2"/>
    <property type="match status" value="1"/>
</dbReference>
<reference evidence="1 3" key="1">
    <citation type="submission" date="2019-05" db="EMBL/GenBank/DDBJ databases">
        <title>Whole genome sequence analysis of Cupriavidus campinensis S14E4C strain.</title>
        <authorList>
            <person name="Abbaszade G."/>
            <person name="Szabo A."/>
            <person name="Toumi M."/>
            <person name="Toth E."/>
        </authorList>
    </citation>
    <scope>NUCLEOTIDE SEQUENCE [LARGE SCALE GENOMIC DNA]</scope>
    <source>
        <strain evidence="1 3">S14E4C</strain>
    </source>
</reference>
<evidence type="ECO:0000313" key="2">
    <source>
        <dbReference type="EMBL" id="URF03312.1"/>
    </source>
</evidence>
<reference evidence="2" key="2">
    <citation type="journal article" date="2022" name="Microbiol. Resour. Announc.">
        <title>Genome Sequence of Cupriavidus campinensis Strain G5, a Member of a Bacterial Consortium Capable of Polyethylene Degradation.</title>
        <authorList>
            <person name="Schneider B."/>
            <person name="Pfeiffer F."/>
            <person name="Dyall-Smith M."/>
            <person name="Kunte H.J."/>
        </authorList>
    </citation>
    <scope>NUCLEOTIDE SEQUENCE</scope>
    <source>
        <strain evidence="2">G5</strain>
    </source>
</reference>
<reference evidence="2" key="3">
    <citation type="submission" date="2022-05" db="EMBL/GenBank/DDBJ databases">
        <authorList>
            <person name="Kunte H.-J."/>
        </authorList>
    </citation>
    <scope>NUCLEOTIDE SEQUENCE</scope>
    <source>
        <strain evidence="2">G5</strain>
    </source>
</reference>
<dbReference type="KEGG" id="ccam:M5D45_12310"/>
<evidence type="ECO:0000313" key="4">
    <source>
        <dbReference type="Proteomes" id="UP001056132"/>
    </source>
</evidence>
<evidence type="ECO:0000313" key="3">
    <source>
        <dbReference type="Proteomes" id="UP000318943"/>
    </source>
</evidence>
<organism evidence="2 4">
    <name type="scientific">Cupriavidus campinensis</name>
    <dbReference type="NCBI Taxonomy" id="151783"/>
    <lineage>
        <taxon>Bacteria</taxon>
        <taxon>Pseudomonadati</taxon>
        <taxon>Pseudomonadota</taxon>
        <taxon>Betaproteobacteria</taxon>
        <taxon>Burkholderiales</taxon>
        <taxon>Burkholderiaceae</taxon>
        <taxon>Cupriavidus</taxon>
    </lineage>
</organism>
<gene>
    <name evidence="1" type="ORF">FGG12_13015</name>
    <name evidence="2" type="ORF">M5D45_12310</name>
</gene>
<name>A0AAE9KZY8_9BURK</name>
<keyword evidence="3" id="KW-1185">Reference proteome</keyword>
<dbReference type="PANTHER" id="PTHR35802:SF1">
    <property type="entry name" value="PROTEASE SYNTHASE AND SPORULATION PROTEIN PAI 2"/>
    <property type="match status" value="1"/>
</dbReference>
<dbReference type="InterPro" id="IPR012349">
    <property type="entry name" value="Split_barrel_FMN-bd"/>
</dbReference>
<dbReference type="PANTHER" id="PTHR35802">
    <property type="entry name" value="PROTEASE SYNTHASE AND SPORULATION PROTEIN PAI 2"/>
    <property type="match status" value="1"/>
</dbReference>